<feature type="compositionally biased region" description="Polar residues" evidence="4">
    <location>
        <begin position="336"/>
        <end position="347"/>
    </location>
</feature>
<feature type="compositionally biased region" description="Polar residues" evidence="4">
    <location>
        <begin position="357"/>
        <end position="368"/>
    </location>
</feature>
<proteinExistence type="predicted"/>
<dbReference type="PANTHER" id="PTHR40621:SF9">
    <property type="entry name" value="MEAB PROTEIN"/>
    <property type="match status" value="1"/>
</dbReference>
<dbReference type="Proteomes" id="UP001321760">
    <property type="component" value="Unassembled WGS sequence"/>
</dbReference>
<evidence type="ECO:0000256" key="3">
    <source>
        <dbReference type="SAM" id="Coils"/>
    </source>
</evidence>
<comment type="subcellular location">
    <subcellularLocation>
        <location evidence="1">Nucleus</location>
    </subcellularLocation>
</comment>
<evidence type="ECO:0000256" key="2">
    <source>
        <dbReference type="ARBA" id="ARBA00023242"/>
    </source>
</evidence>
<evidence type="ECO:0000256" key="1">
    <source>
        <dbReference type="ARBA" id="ARBA00004123"/>
    </source>
</evidence>
<protein>
    <recommendedName>
        <fullName evidence="5">BZIP domain-containing protein</fullName>
    </recommendedName>
</protein>
<accession>A0AAV9GJT1</accession>
<dbReference type="InterPro" id="IPR050936">
    <property type="entry name" value="AP-1-like"/>
</dbReference>
<evidence type="ECO:0000313" key="7">
    <source>
        <dbReference type="Proteomes" id="UP001321760"/>
    </source>
</evidence>
<feature type="compositionally biased region" description="Basic and acidic residues" evidence="4">
    <location>
        <begin position="1"/>
        <end position="17"/>
    </location>
</feature>
<comment type="caution">
    <text evidence="6">The sequence shown here is derived from an EMBL/GenBank/DDBJ whole genome shotgun (WGS) entry which is preliminary data.</text>
</comment>
<keyword evidence="2" id="KW-0539">Nucleus</keyword>
<feature type="compositionally biased region" description="Low complexity" evidence="4">
    <location>
        <begin position="189"/>
        <end position="215"/>
    </location>
</feature>
<name>A0AAV9GJT1_9PEZI</name>
<evidence type="ECO:0000313" key="6">
    <source>
        <dbReference type="EMBL" id="KAK4448616.1"/>
    </source>
</evidence>
<dbReference type="PANTHER" id="PTHR40621">
    <property type="entry name" value="TRANSCRIPTION FACTOR KAPC-RELATED"/>
    <property type="match status" value="1"/>
</dbReference>
<dbReference type="InterPro" id="IPR046347">
    <property type="entry name" value="bZIP_sf"/>
</dbReference>
<dbReference type="SUPFAM" id="SSF57959">
    <property type="entry name" value="Leucine zipper domain"/>
    <property type="match status" value="1"/>
</dbReference>
<reference evidence="6" key="1">
    <citation type="journal article" date="2023" name="Mol. Phylogenet. Evol.">
        <title>Genome-scale phylogeny and comparative genomics of the fungal order Sordariales.</title>
        <authorList>
            <person name="Hensen N."/>
            <person name="Bonometti L."/>
            <person name="Westerberg I."/>
            <person name="Brannstrom I.O."/>
            <person name="Guillou S."/>
            <person name="Cros-Aarteil S."/>
            <person name="Calhoun S."/>
            <person name="Haridas S."/>
            <person name="Kuo A."/>
            <person name="Mondo S."/>
            <person name="Pangilinan J."/>
            <person name="Riley R."/>
            <person name="LaButti K."/>
            <person name="Andreopoulos B."/>
            <person name="Lipzen A."/>
            <person name="Chen C."/>
            <person name="Yan M."/>
            <person name="Daum C."/>
            <person name="Ng V."/>
            <person name="Clum A."/>
            <person name="Steindorff A."/>
            <person name="Ohm R.A."/>
            <person name="Martin F."/>
            <person name="Silar P."/>
            <person name="Natvig D.O."/>
            <person name="Lalanne C."/>
            <person name="Gautier V."/>
            <person name="Ament-Velasquez S.L."/>
            <person name="Kruys A."/>
            <person name="Hutchinson M.I."/>
            <person name="Powell A.J."/>
            <person name="Barry K."/>
            <person name="Miller A.N."/>
            <person name="Grigoriev I.V."/>
            <person name="Debuchy R."/>
            <person name="Gladieux P."/>
            <person name="Hiltunen Thoren M."/>
            <person name="Johannesson H."/>
        </authorList>
    </citation>
    <scope>NUCLEOTIDE SEQUENCE</scope>
    <source>
        <strain evidence="6">PSN243</strain>
    </source>
</reference>
<feature type="compositionally biased region" description="Pro residues" evidence="4">
    <location>
        <begin position="319"/>
        <end position="330"/>
    </location>
</feature>
<dbReference type="GO" id="GO:0001228">
    <property type="term" value="F:DNA-binding transcription activator activity, RNA polymerase II-specific"/>
    <property type="evidence" value="ECO:0007669"/>
    <property type="project" value="TreeGrafter"/>
</dbReference>
<evidence type="ECO:0000259" key="5">
    <source>
        <dbReference type="PROSITE" id="PS00036"/>
    </source>
</evidence>
<gene>
    <name evidence="6" type="ORF">QBC34DRAFT_300755</name>
</gene>
<keyword evidence="3" id="KW-0175">Coiled coil</keyword>
<feature type="domain" description="BZIP" evidence="5">
    <location>
        <begin position="59"/>
        <end position="73"/>
    </location>
</feature>
<dbReference type="GO" id="GO:0090575">
    <property type="term" value="C:RNA polymerase II transcription regulator complex"/>
    <property type="evidence" value="ECO:0007669"/>
    <property type="project" value="TreeGrafter"/>
</dbReference>
<evidence type="ECO:0000256" key="4">
    <source>
        <dbReference type="SAM" id="MobiDB-lite"/>
    </source>
</evidence>
<feature type="region of interest" description="Disordered" evidence="4">
    <location>
        <begin position="1"/>
        <end position="70"/>
    </location>
</feature>
<dbReference type="EMBL" id="MU865942">
    <property type="protein sequence ID" value="KAK4448616.1"/>
    <property type="molecule type" value="Genomic_DNA"/>
</dbReference>
<feature type="coiled-coil region" evidence="3">
    <location>
        <begin position="71"/>
        <end position="105"/>
    </location>
</feature>
<dbReference type="GO" id="GO:0000976">
    <property type="term" value="F:transcription cis-regulatory region binding"/>
    <property type="evidence" value="ECO:0007669"/>
    <property type="project" value="InterPro"/>
</dbReference>
<reference evidence="6" key="2">
    <citation type="submission" date="2023-05" db="EMBL/GenBank/DDBJ databases">
        <authorList>
            <consortium name="Lawrence Berkeley National Laboratory"/>
            <person name="Steindorff A."/>
            <person name="Hensen N."/>
            <person name="Bonometti L."/>
            <person name="Westerberg I."/>
            <person name="Brannstrom I.O."/>
            <person name="Guillou S."/>
            <person name="Cros-Aarteil S."/>
            <person name="Calhoun S."/>
            <person name="Haridas S."/>
            <person name="Kuo A."/>
            <person name="Mondo S."/>
            <person name="Pangilinan J."/>
            <person name="Riley R."/>
            <person name="Labutti K."/>
            <person name="Andreopoulos B."/>
            <person name="Lipzen A."/>
            <person name="Chen C."/>
            <person name="Yanf M."/>
            <person name="Daum C."/>
            <person name="Ng V."/>
            <person name="Clum A."/>
            <person name="Ohm R."/>
            <person name="Martin F."/>
            <person name="Silar P."/>
            <person name="Natvig D."/>
            <person name="Lalanne C."/>
            <person name="Gautier V."/>
            <person name="Ament-Velasquez S.L."/>
            <person name="Kruys A."/>
            <person name="Hutchinson M.I."/>
            <person name="Powell A.J."/>
            <person name="Barry K."/>
            <person name="Miller A.N."/>
            <person name="Grigoriev I.V."/>
            <person name="Debuchy R."/>
            <person name="Gladieux P."/>
            <person name="Thoren M.H."/>
            <person name="Johannesson H."/>
        </authorList>
    </citation>
    <scope>NUCLEOTIDE SEQUENCE</scope>
    <source>
        <strain evidence="6">PSN243</strain>
    </source>
</reference>
<dbReference type="InterPro" id="IPR004827">
    <property type="entry name" value="bZIP"/>
</dbReference>
<keyword evidence="7" id="KW-1185">Reference proteome</keyword>
<sequence>MSEKMSVDKQDPTKDDRDSEDSMGSSPEGEAPPVTTTQENQQPKRKGGRKPIYATSEERKQRNRQAQAAFRERRTEYIKQLEEAIRTHEQNLANLQAAHRHAADECLMLRYKNSLLERILLEKGIDVQAELRAKTNSPSLVPTHMAQNLVQPPPIQRAILNRHHARRSNSSIAPKLEPGIVSPLPPPLHAHSSATSPKSRPTPSSHSASPAATTSYGSQHGASPASSDHLSASIRPTMPASASMKAPPTPHAMSNMPGQRQMQMAALQQGAAHARGVVPGTAPSFYQTPSYQNHIEQLGKLTQQEYDAAADMMDDPSDPPDTPGPGPYPGPAYTSEPQPMSISSPVTTGPPGGHQIAGQSPIDSTAHTQHPAYPSMTQLLDPQYDFDPFGLSASMAFPTQFSFDTSNMR</sequence>
<organism evidence="6 7">
    <name type="scientific">Podospora aff. communis PSN243</name>
    <dbReference type="NCBI Taxonomy" id="3040156"/>
    <lineage>
        <taxon>Eukaryota</taxon>
        <taxon>Fungi</taxon>
        <taxon>Dikarya</taxon>
        <taxon>Ascomycota</taxon>
        <taxon>Pezizomycotina</taxon>
        <taxon>Sordariomycetes</taxon>
        <taxon>Sordariomycetidae</taxon>
        <taxon>Sordariales</taxon>
        <taxon>Podosporaceae</taxon>
        <taxon>Podospora</taxon>
    </lineage>
</organism>
<dbReference type="CDD" id="cd14688">
    <property type="entry name" value="bZIP_YAP"/>
    <property type="match status" value="1"/>
</dbReference>
<feature type="region of interest" description="Disordered" evidence="4">
    <location>
        <begin position="164"/>
        <end position="266"/>
    </location>
</feature>
<feature type="region of interest" description="Disordered" evidence="4">
    <location>
        <begin position="311"/>
        <end position="372"/>
    </location>
</feature>
<feature type="compositionally biased region" description="Polar residues" evidence="4">
    <location>
        <begin position="216"/>
        <end position="230"/>
    </location>
</feature>
<dbReference type="AlphaFoldDB" id="A0AAV9GJT1"/>
<dbReference type="Gene3D" id="1.20.5.170">
    <property type="match status" value="1"/>
</dbReference>
<dbReference type="PROSITE" id="PS00036">
    <property type="entry name" value="BZIP_BASIC"/>
    <property type="match status" value="1"/>
</dbReference>